<sequence length="48" mass="5054">MGFLRSASPGTPDAHANPFLTDETTGGLAICCSAEILEVTDEPGFARW</sequence>
<evidence type="ECO:0000313" key="1">
    <source>
        <dbReference type="EMBL" id="EYF02155.1"/>
    </source>
</evidence>
<organism evidence="1 2">
    <name type="scientific">Chondromyces apiculatus DSM 436</name>
    <dbReference type="NCBI Taxonomy" id="1192034"/>
    <lineage>
        <taxon>Bacteria</taxon>
        <taxon>Pseudomonadati</taxon>
        <taxon>Myxococcota</taxon>
        <taxon>Polyangia</taxon>
        <taxon>Polyangiales</taxon>
        <taxon>Polyangiaceae</taxon>
        <taxon>Chondromyces</taxon>
    </lineage>
</organism>
<dbReference type="AlphaFoldDB" id="A0A017SZY4"/>
<comment type="caution">
    <text evidence="1">The sequence shown here is derived from an EMBL/GenBank/DDBJ whole genome shotgun (WGS) entry which is preliminary data.</text>
</comment>
<name>A0A017SZY4_9BACT</name>
<gene>
    <name evidence="1" type="ORF">CAP_7366</name>
</gene>
<proteinExistence type="predicted"/>
<protein>
    <submittedName>
        <fullName evidence="1">Uncharacterized protein</fullName>
    </submittedName>
</protein>
<reference evidence="1 2" key="1">
    <citation type="submission" date="2013-05" db="EMBL/GenBank/DDBJ databases">
        <title>Genome assembly of Chondromyces apiculatus DSM 436.</title>
        <authorList>
            <person name="Sharma G."/>
            <person name="Khatri I."/>
            <person name="Kaur C."/>
            <person name="Mayilraj S."/>
            <person name="Subramanian S."/>
        </authorList>
    </citation>
    <scope>NUCLEOTIDE SEQUENCE [LARGE SCALE GENOMIC DNA]</scope>
    <source>
        <strain evidence="1 2">DSM 436</strain>
    </source>
</reference>
<dbReference type="RefSeq" id="WP_156041338.1">
    <property type="nucleotide sequence ID" value="NZ_ASRX01000065.1"/>
</dbReference>
<dbReference type="STRING" id="1192034.CAP_7366"/>
<evidence type="ECO:0000313" key="2">
    <source>
        <dbReference type="Proteomes" id="UP000019678"/>
    </source>
</evidence>
<keyword evidence="2" id="KW-1185">Reference proteome</keyword>
<accession>A0A017SZY4</accession>
<dbReference type="EMBL" id="ASRX01000065">
    <property type="protein sequence ID" value="EYF02155.1"/>
    <property type="molecule type" value="Genomic_DNA"/>
</dbReference>
<dbReference type="Proteomes" id="UP000019678">
    <property type="component" value="Unassembled WGS sequence"/>
</dbReference>